<dbReference type="WBParaSite" id="Hba_14817">
    <property type="protein sequence ID" value="Hba_14817"/>
    <property type="gene ID" value="Hba_14817"/>
</dbReference>
<evidence type="ECO:0000313" key="1">
    <source>
        <dbReference type="Proteomes" id="UP000095283"/>
    </source>
</evidence>
<proteinExistence type="predicted"/>
<keyword evidence="1" id="KW-1185">Reference proteome</keyword>
<dbReference type="AlphaFoldDB" id="A0A1I7XBC3"/>
<organism evidence="1 2">
    <name type="scientific">Heterorhabditis bacteriophora</name>
    <name type="common">Entomopathogenic nematode worm</name>
    <dbReference type="NCBI Taxonomy" id="37862"/>
    <lineage>
        <taxon>Eukaryota</taxon>
        <taxon>Metazoa</taxon>
        <taxon>Ecdysozoa</taxon>
        <taxon>Nematoda</taxon>
        <taxon>Chromadorea</taxon>
        <taxon>Rhabditida</taxon>
        <taxon>Rhabditina</taxon>
        <taxon>Rhabditomorpha</taxon>
        <taxon>Strongyloidea</taxon>
        <taxon>Heterorhabditidae</taxon>
        <taxon>Heterorhabditis</taxon>
    </lineage>
</organism>
<accession>A0A1I7XBC3</accession>
<sequence>MLQQPVPELRSFQSLSKYAGGPRRLVLLAVLKKLIQNRAKYVPLNIFYLDMLYFKCSYLLKHLYYCIVKNEINLLIIARSFRFTEPALHCLRQASPPRSWALTMVMTPWFDRVTMFVILINCITLGENIFKYKIKEKECCKSQKYSYDIFPEVN</sequence>
<reference evidence="2" key="1">
    <citation type="submission" date="2016-11" db="UniProtKB">
        <authorList>
            <consortium name="WormBaseParasite"/>
        </authorList>
    </citation>
    <scope>IDENTIFICATION</scope>
</reference>
<name>A0A1I7XBC3_HETBA</name>
<protein>
    <submittedName>
        <fullName evidence="2">Ion_trans domain-containing protein</fullName>
    </submittedName>
</protein>
<dbReference type="Proteomes" id="UP000095283">
    <property type="component" value="Unplaced"/>
</dbReference>
<evidence type="ECO:0000313" key="2">
    <source>
        <dbReference type="WBParaSite" id="Hba_14817"/>
    </source>
</evidence>